<proteinExistence type="predicted"/>
<organism evidence="1">
    <name type="scientific">Arion vulgaris</name>
    <dbReference type="NCBI Taxonomy" id="1028688"/>
    <lineage>
        <taxon>Eukaryota</taxon>
        <taxon>Metazoa</taxon>
        <taxon>Spiralia</taxon>
        <taxon>Lophotrochozoa</taxon>
        <taxon>Mollusca</taxon>
        <taxon>Gastropoda</taxon>
        <taxon>Heterobranchia</taxon>
        <taxon>Euthyneura</taxon>
        <taxon>Panpulmonata</taxon>
        <taxon>Eupulmonata</taxon>
        <taxon>Stylommatophora</taxon>
        <taxon>Helicina</taxon>
        <taxon>Arionoidea</taxon>
        <taxon>Arionidae</taxon>
        <taxon>Arion</taxon>
    </lineage>
</organism>
<name>A0A0B6Y8P5_9EUPU</name>
<evidence type="ECO:0000313" key="1">
    <source>
        <dbReference type="EMBL" id="CEK51830.1"/>
    </source>
</evidence>
<dbReference type="AlphaFoldDB" id="A0A0B6Y8P5"/>
<gene>
    <name evidence="1" type="primary">ORF14588</name>
</gene>
<protein>
    <submittedName>
        <fullName evidence="1">Uncharacterized protein</fullName>
    </submittedName>
</protein>
<reference evidence="1" key="1">
    <citation type="submission" date="2014-12" db="EMBL/GenBank/DDBJ databases">
        <title>Insight into the proteome of Arion vulgaris.</title>
        <authorList>
            <person name="Aradska J."/>
            <person name="Bulat T."/>
            <person name="Smidak R."/>
            <person name="Sarate P."/>
            <person name="Gangsoo J."/>
            <person name="Sialana F."/>
            <person name="Bilban M."/>
            <person name="Lubec G."/>
        </authorList>
    </citation>
    <scope>NUCLEOTIDE SEQUENCE</scope>
    <source>
        <tissue evidence="1">Skin</tissue>
    </source>
</reference>
<accession>A0A0B6Y8P5</accession>
<dbReference type="EMBL" id="HACG01004965">
    <property type="protein sequence ID" value="CEK51830.1"/>
    <property type="molecule type" value="Transcribed_RNA"/>
</dbReference>
<sequence>MSNLETDYGTIIQYISMWIQLNLSLNYYSKNITNLKKNYPLVTVAKRKRSFC</sequence>